<sequence length="605" mass="70305">MSSKCQSVNYVPELFEDLAKCLREANRLPSQQDFLYFKGFEEFSGVVEHEENRVIGYLDKLSRIFEMPLNSYPNIYKAAKKCLDKVKDDLEQLQSPLGLRESLTYTLNKPQNTFKNLSDNSYSQYIPPILYKYHAKTDMPPGILKAQQLRMLEARGDKIDHYEEITHPYECEIESLCFQDFQFTPQQSYFTVLESTPFELVSTEEAFYKMIQELRQSSEIAVDLENHSTRSYLGICCLIQISTRSKDYIIDPFAVQGQMPVLGVILADPNIVKVFHGSDMDVEWLQRDFGLYIVNMFDTGLAAKELRYPSFGLAFLLKSFCDIDTDKRYQLADWRLRPLTNDMIKYARTDTHYLLYIYDRLREELIHKSMSMFQPPHTSISQVLELSRRLCLKIYEKPLIPKDLNNSDYYKLCKTRDFIARLEDENPEFVFPQTVLLAIASERPNTMNDLLSICDSKYLIKYGQYLLKKISREQPKTSFSSNFFTDAGWEEKANLLYEDEYEKMIKTDIGLDKVLSDVSAMMNAQSPGIVENCVDVKTHNLDELLENCKIDENSVPQSLEGIFELSNNSRKKNKTKAKNPVETPTGPEKIPNINIYKIFKEVGWE</sequence>
<dbReference type="InterPro" id="IPR010997">
    <property type="entry name" value="HRDC-like_sf"/>
</dbReference>
<dbReference type="Proteomes" id="UP000187209">
    <property type="component" value="Unassembled WGS sequence"/>
</dbReference>
<dbReference type="PANTHER" id="PTHR12124:SF47">
    <property type="entry name" value="EXOSOME COMPONENT 10"/>
    <property type="match status" value="1"/>
</dbReference>
<proteinExistence type="predicted"/>
<gene>
    <name evidence="7" type="ORF">SteCoe_17151</name>
</gene>
<dbReference type="GO" id="GO:0071040">
    <property type="term" value="P:nuclear polyadenylation-dependent antisense transcript catabolic process"/>
    <property type="evidence" value="ECO:0007669"/>
    <property type="project" value="TreeGrafter"/>
</dbReference>
<keyword evidence="8" id="KW-1185">Reference proteome</keyword>
<dbReference type="CDD" id="cd06147">
    <property type="entry name" value="Rrp6p_like_exo"/>
    <property type="match status" value="1"/>
</dbReference>
<dbReference type="GO" id="GO:0071038">
    <property type="term" value="P:TRAMP-dependent tRNA surveillance pathway"/>
    <property type="evidence" value="ECO:0007669"/>
    <property type="project" value="TreeGrafter"/>
</dbReference>
<evidence type="ECO:0000256" key="4">
    <source>
        <dbReference type="ARBA" id="ARBA00022839"/>
    </source>
</evidence>
<dbReference type="InterPro" id="IPR002562">
    <property type="entry name" value="3'-5'_exonuclease_dom"/>
</dbReference>
<dbReference type="GO" id="GO:0071036">
    <property type="term" value="P:nuclear polyadenylation-dependent snoRNA catabolic process"/>
    <property type="evidence" value="ECO:0007669"/>
    <property type="project" value="TreeGrafter"/>
</dbReference>
<dbReference type="GO" id="GO:0071035">
    <property type="term" value="P:nuclear polyadenylation-dependent rRNA catabolic process"/>
    <property type="evidence" value="ECO:0007669"/>
    <property type="project" value="TreeGrafter"/>
</dbReference>
<feature type="domain" description="HRDC" evidence="6">
    <location>
        <begin position="402"/>
        <end position="480"/>
    </location>
</feature>
<dbReference type="OrthoDB" id="2250022at2759"/>
<dbReference type="InterPro" id="IPR045092">
    <property type="entry name" value="Rrp6-like"/>
</dbReference>
<evidence type="ECO:0000259" key="6">
    <source>
        <dbReference type="PROSITE" id="PS50967"/>
    </source>
</evidence>
<name>A0A1R2BZR1_9CILI</name>
<dbReference type="GO" id="GO:0071051">
    <property type="term" value="P:poly(A)-dependent snoRNA 3'-end processing"/>
    <property type="evidence" value="ECO:0007669"/>
    <property type="project" value="TreeGrafter"/>
</dbReference>
<organism evidence="7 8">
    <name type="scientific">Stentor coeruleus</name>
    <dbReference type="NCBI Taxonomy" id="5963"/>
    <lineage>
        <taxon>Eukaryota</taxon>
        <taxon>Sar</taxon>
        <taxon>Alveolata</taxon>
        <taxon>Ciliophora</taxon>
        <taxon>Postciliodesmatophora</taxon>
        <taxon>Heterotrichea</taxon>
        <taxon>Heterotrichida</taxon>
        <taxon>Stentoridae</taxon>
        <taxon>Stentor</taxon>
    </lineage>
</organism>
<dbReference type="InterPro" id="IPR002121">
    <property type="entry name" value="HRDC_dom"/>
</dbReference>
<keyword evidence="2" id="KW-0540">Nuclease</keyword>
<evidence type="ECO:0000313" key="8">
    <source>
        <dbReference type="Proteomes" id="UP000187209"/>
    </source>
</evidence>
<dbReference type="GO" id="GO:0000176">
    <property type="term" value="C:nuclear exosome (RNase complex)"/>
    <property type="evidence" value="ECO:0007669"/>
    <property type="project" value="TreeGrafter"/>
</dbReference>
<comment type="caution">
    <text evidence="7">The sequence shown here is derived from an EMBL/GenBank/DDBJ whole genome shotgun (WGS) entry which is preliminary data.</text>
</comment>
<comment type="subcellular location">
    <subcellularLocation>
        <location evidence="1">Nucleus</location>
    </subcellularLocation>
</comment>
<dbReference type="GO" id="GO:0071037">
    <property type="term" value="P:nuclear polyadenylation-dependent snRNA catabolic process"/>
    <property type="evidence" value="ECO:0007669"/>
    <property type="project" value="TreeGrafter"/>
</dbReference>
<keyword evidence="4" id="KW-0269">Exonuclease</keyword>
<dbReference type="GO" id="GO:0071039">
    <property type="term" value="P:nuclear polyadenylation-dependent CUT catabolic process"/>
    <property type="evidence" value="ECO:0007669"/>
    <property type="project" value="TreeGrafter"/>
</dbReference>
<evidence type="ECO:0000256" key="3">
    <source>
        <dbReference type="ARBA" id="ARBA00022801"/>
    </source>
</evidence>
<dbReference type="GO" id="GO:0071044">
    <property type="term" value="P:histone mRNA catabolic process"/>
    <property type="evidence" value="ECO:0007669"/>
    <property type="project" value="TreeGrafter"/>
</dbReference>
<dbReference type="GO" id="GO:0005730">
    <property type="term" value="C:nucleolus"/>
    <property type="evidence" value="ECO:0007669"/>
    <property type="project" value="TreeGrafter"/>
</dbReference>
<evidence type="ECO:0000313" key="7">
    <source>
        <dbReference type="EMBL" id="OMJ82197.1"/>
    </source>
</evidence>
<dbReference type="InterPro" id="IPR012337">
    <property type="entry name" value="RNaseH-like_sf"/>
</dbReference>
<evidence type="ECO:0000256" key="2">
    <source>
        <dbReference type="ARBA" id="ARBA00022722"/>
    </source>
</evidence>
<dbReference type="PROSITE" id="PS50967">
    <property type="entry name" value="HRDC"/>
    <property type="match status" value="1"/>
</dbReference>
<dbReference type="AlphaFoldDB" id="A0A1R2BZR1"/>
<dbReference type="Gene3D" id="3.30.420.10">
    <property type="entry name" value="Ribonuclease H-like superfamily/Ribonuclease H"/>
    <property type="match status" value="1"/>
</dbReference>
<reference evidence="7 8" key="1">
    <citation type="submission" date="2016-11" db="EMBL/GenBank/DDBJ databases">
        <title>The macronuclear genome of Stentor coeruleus: a giant cell with tiny introns.</title>
        <authorList>
            <person name="Slabodnick M."/>
            <person name="Ruby J.G."/>
            <person name="Reiff S.B."/>
            <person name="Swart E.C."/>
            <person name="Gosai S."/>
            <person name="Prabakaran S."/>
            <person name="Witkowska E."/>
            <person name="Larue G.E."/>
            <person name="Fisher S."/>
            <person name="Freeman R.M."/>
            <person name="Gunawardena J."/>
            <person name="Chu W."/>
            <person name="Stover N.A."/>
            <person name="Gregory B.D."/>
            <person name="Nowacki M."/>
            <person name="Derisi J."/>
            <person name="Roy S.W."/>
            <person name="Marshall W.F."/>
            <person name="Sood P."/>
        </authorList>
    </citation>
    <scope>NUCLEOTIDE SEQUENCE [LARGE SCALE GENOMIC DNA]</scope>
    <source>
        <strain evidence="7">WM001</strain>
    </source>
</reference>
<dbReference type="PANTHER" id="PTHR12124">
    <property type="entry name" value="POLYMYOSITIS/SCLERODERMA AUTOANTIGEN-RELATED"/>
    <property type="match status" value="1"/>
</dbReference>
<dbReference type="GO" id="GO:0000467">
    <property type="term" value="P:exonucleolytic trimming to generate mature 3'-end of 5.8S rRNA from tricistronic rRNA transcript (SSU-rRNA, 5.8S rRNA, LSU-rRNA)"/>
    <property type="evidence" value="ECO:0007669"/>
    <property type="project" value="InterPro"/>
</dbReference>
<dbReference type="Gene3D" id="1.10.150.80">
    <property type="entry name" value="HRDC domain"/>
    <property type="match status" value="1"/>
</dbReference>
<keyword evidence="5" id="KW-0539">Nucleus</keyword>
<dbReference type="EMBL" id="MPUH01000349">
    <property type="protein sequence ID" value="OMJ82197.1"/>
    <property type="molecule type" value="Genomic_DNA"/>
</dbReference>
<dbReference type="GO" id="GO:0000175">
    <property type="term" value="F:3'-5'-RNA exonuclease activity"/>
    <property type="evidence" value="ECO:0007669"/>
    <property type="project" value="InterPro"/>
</dbReference>
<keyword evidence="3" id="KW-0378">Hydrolase</keyword>
<evidence type="ECO:0000256" key="5">
    <source>
        <dbReference type="ARBA" id="ARBA00023242"/>
    </source>
</evidence>
<dbReference type="Pfam" id="PF01612">
    <property type="entry name" value="DNA_pol_A_exo1"/>
    <property type="match status" value="1"/>
</dbReference>
<protein>
    <recommendedName>
        <fullName evidence="6">HRDC domain-containing protein</fullName>
    </recommendedName>
</protein>
<dbReference type="Pfam" id="PF00570">
    <property type="entry name" value="HRDC"/>
    <property type="match status" value="1"/>
</dbReference>
<accession>A0A1R2BZR1</accession>
<dbReference type="InterPro" id="IPR044876">
    <property type="entry name" value="HRDC_dom_sf"/>
</dbReference>
<dbReference type="SUPFAM" id="SSF53098">
    <property type="entry name" value="Ribonuclease H-like"/>
    <property type="match status" value="1"/>
</dbReference>
<dbReference type="GO" id="GO:0000166">
    <property type="term" value="F:nucleotide binding"/>
    <property type="evidence" value="ECO:0007669"/>
    <property type="project" value="InterPro"/>
</dbReference>
<dbReference type="SMART" id="SM00474">
    <property type="entry name" value="35EXOc"/>
    <property type="match status" value="1"/>
</dbReference>
<dbReference type="InterPro" id="IPR036397">
    <property type="entry name" value="RNaseH_sf"/>
</dbReference>
<evidence type="ECO:0000256" key="1">
    <source>
        <dbReference type="ARBA" id="ARBA00004123"/>
    </source>
</evidence>
<dbReference type="SUPFAM" id="SSF47819">
    <property type="entry name" value="HRDC-like"/>
    <property type="match status" value="1"/>
</dbReference>
<dbReference type="GO" id="GO:0003727">
    <property type="term" value="F:single-stranded RNA binding"/>
    <property type="evidence" value="ECO:0007669"/>
    <property type="project" value="TreeGrafter"/>
</dbReference>
<dbReference type="InterPro" id="IPR049559">
    <property type="entry name" value="Rrp6p-like_exo"/>
</dbReference>